<proteinExistence type="predicted"/>
<gene>
    <name evidence="1" type="ORF">GM543_11820</name>
</gene>
<organism evidence="1 2">
    <name type="scientific">Streptococcus pneumoniae</name>
    <dbReference type="NCBI Taxonomy" id="1313"/>
    <lineage>
        <taxon>Bacteria</taxon>
        <taxon>Bacillati</taxon>
        <taxon>Bacillota</taxon>
        <taxon>Bacilli</taxon>
        <taxon>Lactobacillales</taxon>
        <taxon>Streptococcaceae</taxon>
        <taxon>Streptococcus</taxon>
    </lineage>
</organism>
<dbReference type="GO" id="GO:0032259">
    <property type="term" value="P:methylation"/>
    <property type="evidence" value="ECO:0007669"/>
    <property type="project" value="UniProtKB-KW"/>
</dbReference>
<sequence length="98" mass="11541">MLKTQEIADKYGITRQTLNNWMQKGIISQPRKNNRSAYEWEEENEKEIVRVISEEIPAKYYVSNKETLKIGNRRYLGSKQKMLDFILKTVSENIGSID</sequence>
<evidence type="ECO:0000313" key="2">
    <source>
        <dbReference type="Proteomes" id="UP000469505"/>
    </source>
</evidence>
<feature type="non-terminal residue" evidence="1">
    <location>
        <position position="98"/>
    </location>
</feature>
<dbReference type="GO" id="GO:0008168">
    <property type="term" value="F:methyltransferase activity"/>
    <property type="evidence" value="ECO:0007669"/>
    <property type="project" value="UniProtKB-KW"/>
</dbReference>
<dbReference type="Gene3D" id="1.10.1660.10">
    <property type="match status" value="1"/>
</dbReference>
<dbReference type="InterPro" id="IPR009061">
    <property type="entry name" value="DNA-bd_dom_put_sf"/>
</dbReference>
<protein>
    <submittedName>
        <fullName evidence="1">DNA methyltransferase</fullName>
    </submittedName>
</protein>
<reference evidence="1 2" key="1">
    <citation type="submission" date="2019-11" db="EMBL/GenBank/DDBJ databases">
        <title>Growth characteristics of pneumococcus vary with the chemical composition of the capsule and with environmental conditions.</title>
        <authorList>
            <person name="Tothpal A."/>
            <person name="Desobry K."/>
            <person name="Joshi S."/>
            <person name="Wyllie A.L."/>
            <person name="Weinberger D.M."/>
        </authorList>
    </citation>
    <scope>NUCLEOTIDE SEQUENCE [LARGE SCALE GENOMIC DNA]</scope>
    <source>
        <strain evidence="2">pnumococcus35B</strain>
    </source>
</reference>
<keyword evidence="1" id="KW-0808">Transferase</keyword>
<evidence type="ECO:0000313" key="1">
    <source>
        <dbReference type="EMBL" id="MTV88156.1"/>
    </source>
</evidence>
<dbReference type="Proteomes" id="UP000469505">
    <property type="component" value="Unassembled WGS sequence"/>
</dbReference>
<comment type="caution">
    <text evidence="1">The sequence shown here is derived from an EMBL/GenBank/DDBJ whole genome shotgun (WGS) entry which is preliminary data.</text>
</comment>
<accession>A0A6I3U3N9</accession>
<dbReference type="AlphaFoldDB" id="A0A6I3U3N9"/>
<name>A0A6I3U3N9_STREE</name>
<keyword evidence="1" id="KW-0489">Methyltransferase</keyword>
<dbReference type="EMBL" id="WNHX01000344">
    <property type="protein sequence ID" value="MTV88156.1"/>
    <property type="molecule type" value="Genomic_DNA"/>
</dbReference>
<dbReference type="SUPFAM" id="SSF46955">
    <property type="entry name" value="Putative DNA-binding domain"/>
    <property type="match status" value="1"/>
</dbReference>